<evidence type="ECO:0000313" key="2">
    <source>
        <dbReference type="EMBL" id="GAA1510514.1"/>
    </source>
</evidence>
<proteinExistence type="predicted"/>
<accession>A0ABN2A3X1</accession>
<dbReference type="PANTHER" id="PTHR43543:SF1">
    <property type="entry name" value="MALONIC SEMIALDEHYDE REDUCTASE RUTE-RELATED"/>
    <property type="match status" value="1"/>
</dbReference>
<dbReference type="Proteomes" id="UP001500842">
    <property type="component" value="Unassembled WGS sequence"/>
</dbReference>
<dbReference type="InterPro" id="IPR050461">
    <property type="entry name" value="Nitroreductase_HadB/RutE"/>
</dbReference>
<keyword evidence="3" id="KW-1185">Reference proteome</keyword>
<dbReference type="PANTHER" id="PTHR43543">
    <property type="entry name" value="MALONIC SEMIALDEHYDE REDUCTASE RUTE-RELATED"/>
    <property type="match status" value="1"/>
</dbReference>
<reference evidence="2 3" key="1">
    <citation type="journal article" date="2019" name="Int. J. Syst. Evol. Microbiol.">
        <title>The Global Catalogue of Microorganisms (GCM) 10K type strain sequencing project: providing services to taxonomists for standard genome sequencing and annotation.</title>
        <authorList>
            <consortium name="The Broad Institute Genomics Platform"/>
            <consortium name="The Broad Institute Genome Sequencing Center for Infectious Disease"/>
            <person name="Wu L."/>
            <person name="Ma J."/>
        </authorList>
    </citation>
    <scope>NUCLEOTIDE SEQUENCE [LARGE SCALE GENOMIC DNA]</scope>
    <source>
        <strain evidence="2 3">JCM 14942</strain>
    </source>
</reference>
<sequence>MSISSASAELTLSTEAQDLIFRRARTANTFTAEPVTDEQVLSIMELVRWAPTSGNVQPLRVTVLRTDEAKARLIPLLNEGNRAKTASAPVVAVLSADLDFHVHMDRLMPYLEGASDYFENPVDRRHRSAEFNAVLQAAYFILGVRAAGLAAGPMLGYDAAAIDSELFPGGRQRTVLVVNIGRPGPGAWMDRLPRLRPEETVRFL</sequence>
<dbReference type="RefSeq" id="WP_219996381.1">
    <property type="nucleotide sequence ID" value="NZ_BAAAOR010000010.1"/>
</dbReference>
<name>A0ABN2A3X1_9ACTN</name>
<comment type="caution">
    <text evidence="2">The sequence shown here is derived from an EMBL/GenBank/DDBJ whole genome shotgun (WGS) entry which is preliminary data.</text>
</comment>
<dbReference type="SUPFAM" id="SSF55469">
    <property type="entry name" value="FMN-dependent nitroreductase-like"/>
    <property type="match status" value="1"/>
</dbReference>
<organism evidence="2 3">
    <name type="scientific">Nocardioides humi</name>
    <dbReference type="NCBI Taxonomy" id="449461"/>
    <lineage>
        <taxon>Bacteria</taxon>
        <taxon>Bacillati</taxon>
        <taxon>Actinomycetota</taxon>
        <taxon>Actinomycetes</taxon>
        <taxon>Propionibacteriales</taxon>
        <taxon>Nocardioidaceae</taxon>
        <taxon>Nocardioides</taxon>
    </lineage>
</organism>
<protein>
    <submittedName>
        <fullName evidence="2">Malonic semialdehyde reductase</fullName>
    </submittedName>
</protein>
<evidence type="ECO:0000313" key="3">
    <source>
        <dbReference type="Proteomes" id="UP001500842"/>
    </source>
</evidence>
<dbReference type="InterPro" id="IPR000415">
    <property type="entry name" value="Nitroreductase-like"/>
</dbReference>
<dbReference type="Gene3D" id="3.40.109.10">
    <property type="entry name" value="NADH Oxidase"/>
    <property type="match status" value="1"/>
</dbReference>
<dbReference type="NCBIfam" id="NF003768">
    <property type="entry name" value="PRK05365.1"/>
    <property type="match status" value="1"/>
</dbReference>
<dbReference type="InterPro" id="IPR029479">
    <property type="entry name" value="Nitroreductase"/>
</dbReference>
<dbReference type="Pfam" id="PF00881">
    <property type="entry name" value="Nitroreductase"/>
    <property type="match status" value="1"/>
</dbReference>
<evidence type="ECO:0000259" key="1">
    <source>
        <dbReference type="Pfam" id="PF00881"/>
    </source>
</evidence>
<feature type="domain" description="Nitroreductase" evidence="1">
    <location>
        <begin position="25"/>
        <end position="181"/>
    </location>
</feature>
<gene>
    <name evidence="2" type="ORF">GCM10009788_13600</name>
</gene>
<dbReference type="EMBL" id="BAAAOR010000010">
    <property type="protein sequence ID" value="GAA1510514.1"/>
    <property type="molecule type" value="Genomic_DNA"/>
</dbReference>